<evidence type="ECO:0000313" key="3">
    <source>
        <dbReference type="WBParaSite" id="SMRG1_57340.3"/>
    </source>
</evidence>
<evidence type="ECO:0000313" key="2">
    <source>
        <dbReference type="WBParaSite" id="SMRG1_57340.2"/>
    </source>
</evidence>
<evidence type="ECO:0000313" key="4">
    <source>
        <dbReference type="WBParaSite" id="SMRG1_57340.6"/>
    </source>
</evidence>
<evidence type="ECO:0000313" key="1">
    <source>
        <dbReference type="Proteomes" id="UP000050790"/>
    </source>
</evidence>
<dbReference type="Proteomes" id="UP000050790">
    <property type="component" value="Unassembled WGS sequence"/>
</dbReference>
<accession>A0AA85A009</accession>
<dbReference type="WBParaSite" id="SMRG1_57340.8">
    <property type="protein sequence ID" value="SMRG1_57340.8"/>
    <property type="gene ID" value="SMRG1_57340"/>
</dbReference>
<sequence>MMVLQFYLEGDLWLHLYYRKDIITNQQYSSIFSLHNQMDQALLVFTGLCRLMFCQNRTV</sequence>
<proteinExistence type="predicted"/>
<name>A0AA85A009_9TREM</name>
<dbReference type="AlphaFoldDB" id="A0AA85A009"/>
<reference evidence="2 3" key="1">
    <citation type="submission" date="2023-11" db="UniProtKB">
        <authorList>
            <consortium name="WormBaseParasite"/>
        </authorList>
    </citation>
    <scope>IDENTIFICATION</scope>
</reference>
<dbReference type="WBParaSite" id="SMRG1_57340.6">
    <property type="protein sequence ID" value="SMRG1_57340.6"/>
    <property type="gene ID" value="SMRG1_57340"/>
</dbReference>
<organism evidence="1 4">
    <name type="scientific">Schistosoma margrebowiei</name>
    <dbReference type="NCBI Taxonomy" id="48269"/>
    <lineage>
        <taxon>Eukaryota</taxon>
        <taxon>Metazoa</taxon>
        <taxon>Spiralia</taxon>
        <taxon>Lophotrochozoa</taxon>
        <taxon>Platyhelminthes</taxon>
        <taxon>Trematoda</taxon>
        <taxon>Digenea</taxon>
        <taxon>Strigeidida</taxon>
        <taxon>Schistosomatoidea</taxon>
        <taxon>Schistosomatidae</taxon>
        <taxon>Schistosoma</taxon>
    </lineage>
</organism>
<dbReference type="WBParaSite" id="SMRG1_57340.2">
    <property type="protein sequence ID" value="SMRG1_57340.2"/>
    <property type="gene ID" value="SMRG1_57340"/>
</dbReference>
<protein>
    <submittedName>
        <fullName evidence="2 3">Uncharacterized protein</fullName>
    </submittedName>
</protein>
<dbReference type="WBParaSite" id="SMRG1_57340.3">
    <property type="protein sequence ID" value="SMRG1_57340.3"/>
    <property type="gene ID" value="SMRG1_57340"/>
</dbReference>